<evidence type="ECO:0000313" key="4">
    <source>
        <dbReference type="Proteomes" id="UP001220064"/>
    </source>
</evidence>
<name>A0ABY7U7F4_9CORY</name>
<evidence type="ECO:0000259" key="2">
    <source>
        <dbReference type="Pfam" id="PF13472"/>
    </source>
</evidence>
<feature type="domain" description="SGNH hydrolase-type esterase" evidence="2">
    <location>
        <begin position="42"/>
        <end position="268"/>
    </location>
</feature>
<gene>
    <name evidence="3" type="ORF">CMASS_01075</name>
</gene>
<sequence length="277" mass="29591">MSRRPWRSRCASLLTGLALIAGASVTSGHIPTARADERNLVAFGDSVLADPDVGTYLAHRFDPNGSVGVNCPTSNNYAKRAGAKLGLVVRDFSCAGMATMSPGPQLSQQIDQALGSGALNSETNRVVLSAGFNDTYNHLDWDMQSMRDHFVGANRPQIDRIRAAAPHARIQIVGYPTIGSNGTYCLIHAGGRAWDATYMPWVQDWENKAQWMQVDLAVATGTEFVDAKPSTADAGQCGADDVRKYAGLVDFDAGAGNLPIHVNERGHEHLANLVAGS</sequence>
<feature type="signal peptide" evidence="1">
    <location>
        <begin position="1"/>
        <end position="23"/>
    </location>
</feature>
<evidence type="ECO:0000313" key="3">
    <source>
        <dbReference type="EMBL" id="WCZ31678.1"/>
    </source>
</evidence>
<dbReference type="Gene3D" id="3.40.50.1110">
    <property type="entry name" value="SGNH hydrolase"/>
    <property type="match status" value="2"/>
</dbReference>
<accession>A0ABY7U7F4</accession>
<dbReference type="InterPro" id="IPR036514">
    <property type="entry name" value="SGNH_hydro_sf"/>
</dbReference>
<keyword evidence="1" id="KW-0732">Signal</keyword>
<proteinExistence type="predicted"/>
<protein>
    <recommendedName>
        <fullName evidence="2">SGNH hydrolase-type esterase domain-containing protein</fullName>
    </recommendedName>
</protein>
<feature type="chain" id="PRO_5047076952" description="SGNH hydrolase-type esterase domain-containing protein" evidence="1">
    <location>
        <begin position="24"/>
        <end position="277"/>
    </location>
</feature>
<dbReference type="EMBL" id="CP063189">
    <property type="protein sequence ID" value="WCZ31678.1"/>
    <property type="molecule type" value="Genomic_DNA"/>
</dbReference>
<keyword evidence="4" id="KW-1185">Reference proteome</keyword>
<evidence type="ECO:0000256" key="1">
    <source>
        <dbReference type="SAM" id="SignalP"/>
    </source>
</evidence>
<reference evidence="3 4" key="1">
    <citation type="submission" date="2020-10" db="EMBL/GenBank/DDBJ databases">
        <title>Complete genome sequence of Corynebacterium massiliense DSM 45435, type strain of Corynebacterium massiliense.</title>
        <authorList>
            <person name="Busche T."/>
            <person name="Kalinowski J."/>
            <person name="Ruckert C."/>
        </authorList>
    </citation>
    <scope>NUCLEOTIDE SEQUENCE [LARGE SCALE GENOMIC DNA]</scope>
    <source>
        <strain evidence="3 4">DSM 45435</strain>
    </source>
</reference>
<organism evidence="3 4">
    <name type="scientific">Corynebacterium massiliense DSM 45435</name>
    <dbReference type="NCBI Taxonomy" id="1121364"/>
    <lineage>
        <taxon>Bacteria</taxon>
        <taxon>Bacillati</taxon>
        <taxon>Actinomycetota</taxon>
        <taxon>Actinomycetes</taxon>
        <taxon>Mycobacteriales</taxon>
        <taxon>Corynebacteriaceae</taxon>
        <taxon>Corynebacterium</taxon>
    </lineage>
</organism>
<dbReference type="InterPro" id="IPR013830">
    <property type="entry name" value="SGNH_hydro"/>
</dbReference>
<dbReference type="SUPFAM" id="SSF52266">
    <property type="entry name" value="SGNH hydrolase"/>
    <property type="match status" value="1"/>
</dbReference>
<dbReference type="Proteomes" id="UP001220064">
    <property type="component" value="Chromosome"/>
</dbReference>
<dbReference type="Pfam" id="PF13472">
    <property type="entry name" value="Lipase_GDSL_2"/>
    <property type="match status" value="1"/>
</dbReference>